<keyword evidence="3" id="KW-1185">Reference proteome</keyword>
<proteinExistence type="predicted"/>
<feature type="domain" description="DUF5723" evidence="1">
    <location>
        <begin position="38"/>
        <end position="448"/>
    </location>
</feature>
<name>A0A1M6EUK7_9FLAO</name>
<sequence length="476" mass="53411">MYRFLFFFTLLCGSFINAQNKELLYDFTDIPQALLLNPGMQTDFQWYAGIPGVSGISFQAGSSGVTVNDLFAEDGIDFNQKVRERLIHGVSSRDDLSGTYQIELLSGGFRGRNPTNFYSFGIYNEGDAIGYWFKDYAILGFEGNADYIGDKFNLGHLKTRGEILNVFHFGINKKVNRELTLGGRAKIYSSAVNFSSTKNRGYYITEKGENNLLANTIDADMEFRSSGMEEIYRAFDEDRDRIPGILTKRLFFGGNLGVGVDFGFSYQLNAQTVVTGSVLDLGFIYNSSNVRNYTLKGQATVEGVEVVLPDAFAPNDTDFWKELVDKVEKLVPFNQNRQGYISFRPTKLYGSLRYNFGKALPSRENCGCDYRYASYRGVERYVNAVGAQLYAINRPRGPQAALTAFYMRRLGNSLALKTTYTIDKFSFSNIGLGLNVQAGPVNFYVMADNLLALENLADSHYTSFQLGLNIITWGKK</sequence>
<dbReference type="AlphaFoldDB" id="A0A1M6EUK7"/>
<dbReference type="STRING" id="558155.SAMN04487911_10755"/>
<organism evidence="2 3">
    <name type="scientific">Arenibacter nanhaiticus</name>
    <dbReference type="NCBI Taxonomy" id="558155"/>
    <lineage>
        <taxon>Bacteria</taxon>
        <taxon>Pseudomonadati</taxon>
        <taxon>Bacteroidota</taxon>
        <taxon>Flavobacteriia</taxon>
        <taxon>Flavobacteriales</taxon>
        <taxon>Flavobacteriaceae</taxon>
        <taxon>Arenibacter</taxon>
    </lineage>
</organism>
<dbReference type="Proteomes" id="UP000184231">
    <property type="component" value="Unassembled WGS sequence"/>
</dbReference>
<gene>
    <name evidence="2" type="ORF">SAMN04487911_10755</name>
</gene>
<dbReference type="InterPro" id="IPR043781">
    <property type="entry name" value="DUF5723"/>
</dbReference>
<dbReference type="EMBL" id="FQYX01000007">
    <property type="protein sequence ID" value="SHI89076.1"/>
    <property type="molecule type" value="Genomic_DNA"/>
</dbReference>
<evidence type="ECO:0000313" key="2">
    <source>
        <dbReference type="EMBL" id="SHI89076.1"/>
    </source>
</evidence>
<protein>
    <recommendedName>
        <fullName evidence="1">DUF5723 domain-containing protein</fullName>
    </recommendedName>
</protein>
<reference evidence="2 3" key="1">
    <citation type="submission" date="2016-11" db="EMBL/GenBank/DDBJ databases">
        <authorList>
            <person name="Jaros S."/>
            <person name="Januszkiewicz K."/>
            <person name="Wedrychowicz H."/>
        </authorList>
    </citation>
    <scope>NUCLEOTIDE SEQUENCE [LARGE SCALE GENOMIC DNA]</scope>
    <source>
        <strain evidence="2 3">CGMCC 1.8863</strain>
    </source>
</reference>
<accession>A0A1M6EUK7</accession>
<evidence type="ECO:0000313" key="3">
    <source>
        <dbReference type="Proteomes" id="UP000184231"/>
    </source>
</evidence>
<dbReference type="Pfam" id="PF18990">
    <property type="entry name" value="DUF5723"/>
    <property type="match status" value="1"/>
</dbReference>
<dbReference type="OrthoDB" id="975426at2"/>
<evidence type="ECO:0000259" key="1">
    <source>
        <dbReference type="Pfam" id="PF18990"/>
    </source>
</evidence>
<dbReference type="RefSeq" id="WP_072763902.1">
    <property type="nucleotide sequence ID" value="NZ_FQYX01000007.1"/>
</dbReference>